<dbReference type="InterPro" id="IPR000014">
    <property type="entry name" value="PAS"/>
</dbReference>
<accession>A0ABU7PHA7</accession>
<proteinExistence type="predicted"/>
<dbReference type="Pfam" id="PF08448">
    <property type="entry name" value="PAS_4"/>
    <property type="match status" value="1"/>
</dbReference>
<dbReference type="InterPro" id="IPR036890">
    <property type="entry name" value="HATPase_C_sf"/>
</dbReference>
<evidence type="ECO:0000259" key="2">
    <source>
        <dbReference type="SMART" id="SM00065"/>
    </source>
</evidence>
<evidence type="ECO:0000259" key="3">
    <source>
        <dbReference type="SMART" id="SM00331"/>
    </source>
</evidence>
<feature type="domain" description="PPM-type phosphatase" evidence="3">
    <location>
        <begin position="458"/>
        <end position="692"/>
    </location>
</feature>
<dbReference type="InterPro" id="IPR003018">
    <property type="entry name" value="GAF"/>
</dbReference>
<dbReference type="InterPro" id="IPR003594">
    <property type="entry name" value="HATPase_dom"/>
</dbReference>
<dbReference type="Pfam" id="PF13581">
    <property type="entry name" value="HATPase_c_2"/>
    <property type="match status" value="1"/>
</dbReference>
<dbReference type="SUPFAM" id="SSF81606">
    <property type="entry name" value="PP2C-like"/>
    <property type="match status" value="1"/>
</dbReference>
<dbReference type="CDD" id="cd16936">
    <property type="entry name" value="HATPase_RsbW-like"/>
    <property type="match status" value="1"/>
</dbReference>
<dbReference type="Pfam" id="PF07228">
    <property type="entry name" value="SpoIIE"/>
    <property type="match status" value="1"/>
</dbReference>
<keyword evidence="1" id="KW-0378">Hydrolase</keyword>
<dbReference type="Proteomes" id="UP001344658">
    <property type="component" value="Unassembled WGS sequence"/>
</dbReference>
<dbReference type="EMBL" id="JAZEWV010000025">
    <property type="protein sequence ID" value="MEE4545155.1"/>
    <property type="molecule type" value="Genomic_DNA"/>
</dbReference>
<dbReference type="InterPro" id="IPR052016">
    <property type="entry name" value="Bact_Sigma-Reg"/>
</dbReference>
<protein>
    <submittedName>
        <fullName evidence="4">SpoIIE family protein phosphatase</fullName>
    </submittedName>
</protein>
<dbReference type="InterPro" id="IPR001932">
    <property type="entry name" value="PPM-type_phosphatase-like_dom"/>
</dbReference>
<evidence type="ECO:0000313" key="4">
    <source>
        <dbReference type="EMBL" id="MEE4545155.1"/>
    </source>
</evidence>
<sequence>MVRSGEDPGDAGFCFARLAAAVVDRDGIVVEWSAEAAAMLGLPASAVNGRPFRALLADMSKRSQMPDVPVGGVVELRHGSAGRLRAALYAVPLTGAAAPATAGIPAGAVTARTLLLFAPAEAAVEWGHGVSLLRALMRQGAMGLGIHGTDLCLEQTNVTPAMFGGPSYRPGQRLRDVLTEPHAAELEAVLLRVLRTGDPAFTQRQSVRDQRRGHRRWVLSLSAFRLEDADGLPTGVAAMIDDVTEQERIRRHRDLLHHAATRIDFSLDVHRTSQVLAEVVTNGLADLAAVDIAPSVLVGDEPPRTPARLGARLLRVAATGSTGPWPAGLLQVGSMHPQLRGSSEVRDIQRGEGVTLDRHAILQALGDEDLVRLLVPEDATSLVISPLYARGHLLGTVTAWRTGASDPFDASEAELLGDIASRAALGIDNARRYTREHRAAVALQERLLPHARADLPAAETAGVHRNSGGGTEVSGDWFDVIDLPSLRVAFVVGDVIGHGLGAAATMGRLRTAVQTFAELELDPGELLAHVEDLVQRMANETPASERDSVGATCLYAVYDPTTRRCTLASAGHPPPVMVGPDGAAEVLDVPPNPPLSAGAELFQSVTVDVAPGSVIALYTDGLLALDRYRGGRDVQRLRDQLAVRCRQGGGLPELGERLIADAEEAAQEAAAGSPADEAGPDGDDIALLLARTRTVSRDDVAGWQFPAELASVAAARTAVAGKLADWGLDELAFSTELVVSELTTNAIRYAGGPVALRLIRGDVLICEVTDPSNTQPRVVKAAATDEGGRGLFIVAQCTSRWGCRYGQQGKTIWTEQPLPAAPETRASAAPSGR</sequence>
<dbReference type="Gene3D" id="3.30.450.20">
    <property type="entry name" value="PAS domain"/>
    <property type="match status" value="1"/>
</dbReference>
<dbReference type="InterPro" id="IPR035965">
    <property type="entry name" value="PAS-like_dom_sf"/>
</dbReference>
<reference evidence="4 5" key="1">
    <citation type="submission" date="2023-12" db="EMBL/GenBank/DDBJ databases">
        <title>Streptomyces sp. V4-01.</title>
        <authorList>
            <person name="Somphong A."/>
            <person name="Phongsopitanun W."/>
        </authorList>
    </citation>
    <scope>NUCLEOTIDE SEQUENCE [LARGE SCALE GENOMIC DNA]</scope>
    <source>
        <strain evidence="4 5">V4-01</strain>
    </source>
</reference>
<dbReference type="InterPro" id="IPR036457">
    <property type="entry name" value="PPM-type-like_dom_sf"/>
</dbReference>
<dbReference type="Gene3D" id="3.30.450.40">
    <property type="match status" value="1"/>
</dbReference>
<comment type="caution">
    <text evidence="4">The sequence shown here is derived from an EMBL/GenBank/DDBJ whole genome shotgun (WGS) entry which is preliminary data.</text>
</comment>
<dbReference type="SMART" id="SM00331">
    <property type="entry name" value="PP2C_SIG"/>
    <property type="match status" value="1"/>
</dbReference>
<feature type="domain" description="GAF" evidence="2">
    <location>
        <begin position="268"/>
        <end position="437"/>
    </location>
</feature>
<dbReference type="SUPFAM" id="SSF55781">
    <property type="entry name" value="GAF domain-like"/>
    <property type="match status" value="1"/>
</dbReference>
<gene>
    <name evidence="4" type="ORF">V2S66_24700</name>
</gene>
<dbReference type="Gene3D" id="3.30.565.10">
    <property type="entry name" value="Histidine kinase-like ATPase, C-terminal domain"/>
    <property type="match status" value="1"/>
</dbReference>
<dbReference type="InterPro" id="IPR029016">
    <property type="entry name" value="GAF-like_dom_sf"/>
</dbReference>
<dbReference type="Gene3D" id="3.60.40.10">
    <property type="entry name" value="PPM-type phosphatase domain"/>
    <property type="match status" value="1"/>
</dbReference>
<dbReference type="PANTHER" id="PTHR43156">
    <property type="entry name" value="STAGE II SPORULATION PROTEIN E-RELATED"/>
    <property type="match status" value="1"/>
</dbReference>
<evidence type="ECO:0000313" key="5">
    <source>
        <dbReference type="Proteomes" id="UP001344658"/>
    </source>
</evidence>
<evidence type="ECO:0000256" key="1">
    <source>
        <dbReference type="ARBA" id="ARBA00022801"/>
    </source>
</evidence>
<dbReference type="PANTHER" id="PTHR43156:SF2">
    <property type="entry name" value="STAGE II SPORULATION PROTEIN E"/>
    <property type="match status" value="1"/>
</dbReference>
<dbReference type="NCBIfam" id="TIGR00229">
    <property type="entry name" value="sensory_box"/>
    <property type="match status" value="1"/>
</dbReference>
<organism evidence="4 5">
    <name type="scientific">Actinacidiphila polyblastidii</name>
    <dbReference type="NCBI Taxonomy" id="3110430"/>
    <lineage>
        <taxon>Bacteria</taxon>
        <taxon>Bacillati</taxon>
        <taxon>Actinomycetota</taxon>
        <taxon>Actinomycetes</taxon>
        <taxon>Kitasatosporales</taxon>
        <taxon>Streptomycetaceae</taxon>
        <taxon>Actinacidiphila</taxon>
    </lineage>
</organism>
<name>A0ABU7PHA7_9ACTN</name>
<keyword evidence="5" id="KW-1185">Reference proteome</keyword>
<dbReference type="SMART" id="SM00065">
    <property type="entry name" value="GAF"/>
    <property type="match status" value="1"/>
</dbReference>
<dbReference type="SUPFAM" id="SSF55785">
    <property type="entry name" value="PYP-like sensor domain (PAS domain)"/>
    <property type="match status" value="2"/>
</dbReference>
<dbReference type="InterPro" id="IPR013656">
    <property type="entry name" value="PAS_4"/>
</dbReference>
<dbReference type="SUPFAM" id="SSF55874">
    <property type="entry name" value="ATPase domain of HSP90 chaperone/DNA topoisomerase II/histidine kinase"/>
    <property type="match status" value="1"/>
</dbReference>
<dbReference type="RefSeq" id="WP_330798526.1">
    <property type="nucleotide sequence ID" value="NZ_JAZEWV010000025.1"/>
</dbReference>